<evidence type="ECO:0000256" key="10">
    <source>
        <dbReference type="ARBA" id="ARBA00049551"/>
    </source>
</evidence>
<gene>
    <name evidence="12" type="primary">ND4L</name>
</gene>
<keyword evidence="4 11" id="KW-0812">Transmembrane</keyword>
<evidence type="ECO:0000313" key="12">
    <source>
        <dbReference type="EMBL" id="ANU04566.1"/>
    </source>
</evidence>
<keyword evidence="8 11" id="KW-0472">Membrane</keyword>
<accession>A0A1B1RRZ4</accession>
<keyword evidence="12" id="KW-0496">Mitochondrion</keyword>
<dbReference type="InterPro" id="IPR039428">
    <property type="entry name" value="NUOK/Mnh_C1-like"/>
</dbReference>
<comment type="similarity">
    <text evidence="2">Belongs to the complex I subunit 4L family.</text>
</comment>
<keyword evidence="7" id="KW-0520">NAD</keyword>
<evidence type="ECO:0000256" key="8">
    <source>
        <dbReference type="ARBA" id="ARBA00023136"/>
    </source>
</evidence>
<protein>
    <recommendedName>
        <fullName evidence="3">NADH-ubiquinone oxidoreductase chain 4L</fullName>
    </recommendedName>
    <alternativeName>
        <fullName evidence="9">NADH dehydrogenase subunit 4L</fullName>
    </alternativeName>
</protein>
<dbReference type="Pfam" id="PF00420">
    <property type="entry name" value="Oxidored_q2"/>
    <property type="match status" value="1"/>
</dbReference>
<evidence type="ECO:0000256" key="11">
    <source>
        <dbReference type="SAM" id="Phobius"/>
    </source>
</evidence>
<comment type="subcellular location">
    <subcellularLocation>
        <location evidence="1">Membrane</location>
        <topology evidence="1">Multi-pass membrane protein</topology>
    </subcellularLocation>
</comment>
<keyword evidence="6 11" id="KW-1133">Transmembrane helix</keyword>
<feature type="transmembrane region" description="Helical" evidence="11">
    <location>
        <begin position="58"/>
        <end position="78"/>
    </location>
</feature>
<dbReference type="EMBL" id="KU558991">
    <property type="protein sequence ID" value="ANU04566.1"/>
    <property type="molecule type" value="Genomic_DNA"/>
</dbReference>
<name>A0A1B1RRZ4_9CRUS</name>
<evidence type="ECO:0000256" key="5">
    <source>
        <dbReference type="ARBA" id="ARBA00022967"/>
    </source>
</evidence>
<comment type="catalytic activity">
    <reaction evidence="10">
        <text>a ubiquinone + NADH + 5 H(+)(in) = a ubiquinol + NAD(+) + 4 H(+)(out)</text>
        <dbReference type="Rhea" id="RHEA:29091"/>
        <dbReference type="Rhea" id="RHEA-COMP:9565"/>
        <dbReference type="Rhea" id="RHEA-COMP:9566"/>
        <dbReference type="ChEBI" id="CHEBI:15378"/>
        <dbReference type="ChEBI" id="CHEBI:16389"/>
        <dbReference type="ChEBI" id="CHEBI:17976"/>
        <dbReference type="ChEBI" id="CHEBI:57540"/>
        <dbReference type="ChEBI" id="CHEBI:57945"/>
        <dbReference type="EC" id="7.1.1.2"/>
    </reaction>
</comment>
<keyword evidence="5" id="KW-1278">Translocase</keyword>
<dbReference type="Gene3D" id="1.10.287.3510">
    <property type="match status" value="1"/>
</dbReference>
<dbReference type="GO" id="GO:0016020">
    <property type="term" value="C:membrane"/>
    <property type="evidence" value="ECO:0007669"/>
    <property type="project" value="UniProtKB-SubCell"/>
</dbReference>
<evidence type="ECO:0000256" key="7">
    <source>
        <dbReference type="ARBA" id="ARBA00023027"/>
    </source>
</evidence>
<sequence length="97" mass="10631">MMNLVNMLGLTMMIGGFLSFVLDYSHILTMLLSLELMSLSIFFLLSSSLAAVGCSLFYVLYFLVMVVCEGVLGLSLLVMSSFSYGGDWGKVFSNLLC</sequence>
<evidence type="ECO:0000256" key="2">
    <source>
        <dbReference type="ARBA" id="ARBA00010519"/>
    </source>
</evidence>
<evidence type="ECO:0000256" key="3">
    <source>
        <dbReference type="ARBA" id="ARBA00016612"/>
    </source>
</evidence>
<reference evidence="12" key="1">
    <citation type="submission" date="2016-01" db="EMBL/GenBank/DDBJ databases">
        <title>The deepest mitochondrial genome sequenced from Mariana Trench Hirondellea gigas (Amphipoda).</title>
        <authorList>
            <person name="Lan Y."/>
        </authorList>
    </citation>
    <scope>NUCLEOTIDE SEQUENCE</scope>
</reference>
<evidence type="ECO:0000256" key="9">
    <source>
        <dbReference type="ARBA" id="ARBA00031586"/>
    </source>
</evidence>
<dbReference type="GO" id="GO:0008137">
    <property type="term" value="F:NADH dehydrogenase (ubiquinone) activity"/>
    <property type="evidence" value="ECO:0007669"/>
    <property type="project" value="UniProtKB-EC"/>
</dbReference>
<evidence type="ECO:0000256" key="4">
    <source>
        <dbReference type="ARBA" id="ARBA00022692"/>
    </source>
</evidence>
<dbReference type="AlphaFoldDB" id="A0A1B1RRZ4"/>
<organism evidence="12">
    <name type="scientific">Hirondellea gigas</name>
    <dbReference type="NCBI Taxonomy" id="1518452"/>
    <lineage>
        <taxon>Eukaryota</taxon>
        <taxon>Metazoa</taxon>
        <taxon>Ecdysozoa</taxon>
        <taxon>Arthropoda</taxon>
        <taxon>Crustacea</taxon>
        <taxon>Multicrustacea</taxon>
        <taxon>Malacostraca</taxon>
        <taxon>Eumalacostraca</taxon>
        <taxon>Peracarida</taxon>
        <taxon>Amphipoda</taxon>
        <taxon>Amphilochidea</taxon>
        <taxon>Lysianassida</taxon>
        <taxon>Lysianassidira</taxon>
        <taxon>Lysianassoidea</taxon>
        <taxon>Lysianassidae</taxon>
        <taxon>Hirondellea</taxon>
    </lineage>
</organism>
<geneLocation type="mitochondrion" evidence="12"/>
<proteinExistence type="inferred from homology"/>
<feature type="transmembrane region" description="Helical" evidence="11">
    <location>
        <begin position="6"/>
        <end position="24"/>
    </location>
</feature>
<feature type="transmembrane region" description="Helical" evidence="11">
    <location>
        <begin position="31"/>
        <end position="52"/>
    </location>
</feature>
<evidence type="ECO:0000256" key="1">
    <source>
        <dbReference type="ARBA" id="ARBA00004141"/>
    </source>
</evidence>
<evidence type="ECO:0000256" key="6">
    <source>
        <dbReference type="ARBA" id="ARBA00022989"/>
    </source>
</evidence>